<evidence type="ECO:0008006" key="4">
    <source>
        <dbReference type="Google" id="ProtNLM"/>
    </source>
</evidence>
<sequence>MRVLLTVLAWLAAVLVAHAAEWQTYANDRYGYTIELPPGFTMQRAPDNGDGGTFLAKNGDRILVFGTFLVDVFFDEEAANRITQAKKDGWKISYSRVKPEWASYSGTRGDRILYVRGIWLCEDAATFLQLEYRKQDLKTYDMIIKRMVASLKPVGCPQ</sequence>
<comment type="caution">
    <text evidence="2">The sequence shown here is derived from an EMBL/GenBank/DDBJ whole genome shotgun (WGS) entry which is preliminary data.</text>
</comment>
<evidence type="ECO:0000313" key="2">
    <source>
        <dbReference type="EMBL" id="MEQ1407626.1"/>
    </source>
</evidence>
<feature type="chain" id="PRO_5046749456" description="CNP1-like uncharacterized domain-containing protein" evidence="1">
    <location>
        <begin position="20"/>
        <end position="158"/>
    </location>
</feature>
<dbReference type="EMBL" id="JBEAAL010000019">
    <property type="protein sequence ID" value="MEQ1407626.1"/>
    <property type="molecule type" value="Genomic_DNA"/>
</dbReference>
<name>A0ABV0M6X7_9HYPH</name>
<protein>
    <recommendedName>
        <fullName evidence="4">CNP1-like uncharacterized domain-containing protein</fullName>
    </recommendedName>
</protein>
<keyword evidence="3" id="KW-1185">Reference proteome</keyword>
<organism evidence="2 3">
    <name type="scientific">Neorhizobium phenanthreniclasticum</name>
    <dbReference type="NCBI Taxonomy" id="3157917"/>
    <lineage>
        <taxon>Bacteria</taxon>
        <taxon>Pseudomonadati</taxon>
        <taxon>Pseudomonadota</taxon>
        <taxon>Alphaproteobacteria</taxon>
        <taxon>Hyphomicrobiales</taxon>
        <taxon>Rhizobiaceae</taxon>
        <taxon>Rhizobium/Agrobacterium group</taxon>
        <taxon>Neorhizobium</taxon>
    </lineage>
</organism>
<evidence type="ECO:0000313" key="3">
    <source>
        <dbReference type="Proteomes" id="UP001496627"/>
    </source>
</evidence>
<feature type="signal peptide" evidence="1">
    <location>
        <begin position="1"/>
        <end position="19"/>
    </location>
</feature>
<evidence type="ECO:0000256" key="1">
    <source>
        <dbReference type="SAM" id="SignalP"/>
    </source>
</evidence>
<accession>A0ABV0M6X7</accession>
<gene>
    <name evidence="2" type="ORF">ABK249_22130</name>
</gene>
<dbReference type="Proteomes" id="UP001496627">
    <property type="component" value="Unassembled WGS sequence"/>
</dbReference>
<reference evidence="2 3" key="1">
    <citation type="submission" date="2024-05" db="EMBL/GenBank/DDBJ databases">
        <title>Neorhizobium sp. Rsf11, a plant growth promoting and heavy metal resistant PAH-degrader.</title>
        <authorList>
            <person name="Golubev S.N."/>
            <person name="Muratova A.Y."/>
            <person name="Markelova M.I."/>
        </authorList>
    </citation>
    <scope>NUCLEOTIDE SEQUENCE [LARGE SCALE GENOMIC DNA]</scope>
    <source>
        <strain evidence="2 3">Rsf11</strain>
    </source>
</reference>
<keyword evidence="1" id="KW-0732">Signal</keyword>
<proteinExistence type="predicted"/>
<dbReference type="RefSeq" id="WP_348864020.1">
    <property type="nucleotide sequence ID" value="NZ_JBEAAL010000019.1"/>
</dbReference>